<name>A0A6J4HWZ5_9ACTN</name>
<protein>
    <submittedName>
        <fullName evidence="2">ABC transporter, permease protein 1 (Cluster 4, leucine/isoleucine/valine/benzoate)</fullName>
    </submittedName>
</protein>
<dbReference type="AlphaFoldDB" id="A0A6J4HWZ5"/>
<proteinExistence type="predicted"/>
<organism evidence="2">
    <name type="scientific">uncultured Acidimicrobiales bacterium</name>
    <dbReference type="NCBI Taxonomy" id="310071"/>
    <lineage>
        <taxon>Bacteria</taxon>
        <taxon>Bacillati</taxon>
        <taxon>Actinomycetota</taxon>
        <taxon>Acidimicrobiia</taxon>
        <taxon>Acidimicrobiales</taxon>
        <taxon>environmental samples</taxon>
    </lineage>
</organism>
<dbReference type="EMBL" id="CADCTF010000066">
    <property type="protein sequence ID" value="CAA9234211.1"/>
    <property type="molecule type" value="Genomic_DNA"/>
</dbReference>
<gene>
    <name evidence="2" type="ORF">AVDCRST_MAG50-1229</name>
</gene>
<feature type="non-terminal residue" evidence="2">
    <location>
        <position position="70"/>
    </location>
</feature>
<evidence type="ECO:0000256" key="1">
    <source>
        <dbReference type="SAM" id="MobiDB-lite"/>
    </source>
</evidence>
<sequence length="70" mass="7792">GALPAADHQRHRHGVHLRLAGPRPRPHLPVDEHRQLRPGRDGDVLDVRGVAAHGERLAHLGVDRRHARPV</sequence>
<evidence type="ECO:0000313" key="2">
    <source>
        <dbReference type="EMBL" id="CAA9234211.1"/>
    </source>
</evidence>
<feature type="non-terminal residue" evidence="2">
    <location>
        <position position="1"/>
    </location>
</feature>
<accession>A0A6J4HWZ5</accession>
<feature type="region of interest" description="Disordered" evidence="1">
    <location>
        <begin position="1"/>
        <end position="42"/>
    </location>
</feature>
<reference evidence="2" key="1">
    <citation type="submission" date="2020-02" db="EMBL/GenBank/DDBJ databases">
        <authorList>
            <person name="Meier V. D."/>
        </authorList>
    </citation>
    <scope>NUCLEOTIDE SEQUENCE</scope>
    <source>
        <strain evidence="2">AVDCRST_MAG50</strain>
    </source>
</reference>
<feature type="compositionally biased region" description="Basic and acidic residues" evidence="1">
    <location>
        <begin position="28"/>
        <end position="42"/>
    </location>
</feature>